<feature type="region of interest" description="Disordered" evidence="6">
    <location>
        <begin position="1"/>
        <end position="20"/>
    </location>
</feature>
<gene>
    <name evidence="8" type="ORF">NEMBOFW57_000967</name>
</gene>
<comment type="caution">
    <text evidence="8">The sequence shown here is derived from an EMBL/GenBank/DDBJ whole genome shotgun (WGS) entry which is preliminary data.</text>
</comment>
<proteinExistence type="predicted"/>
<feature type="coiled-coil region" evidence="5">
    <location>
        <begin position="297"/>
        <end position="331"/>
    </location>
</feature>
<keyword evidence="5" id="KW-0175">Coiled coil</keyword>
<feature type="compositionally biased region" description="Pro residues" evidence="6">
    <location>
        <begin position="90"/>
        <end position="105"/>
    </location>
</feature>
<evidence type="ECO:0000313" key="8">
    <source>
        <dbReference type="EMBL" id="KAG7290961.1"/>
    </source>
</evidence>
<evidence type="ECO:0000256" key="3">
    <source>
        <dbReference type="ARBA" id="ARBA00023242"/>
    </source>
</evidence>
<keyword evidence="1 4" id="KW-0238">DNA-binding</keyword>
<dbReference type="CDD" id="cd00086">
    <property type="entry name" value="homeodomain"/>
    <property type="match status" value="1"/>
</dbReference>
<feature type="domain" description="Homeobox" evidence="7">
    <location>
        <begin position="198"/>
        <end position="261"/>
    </location>
</feature>
<comment type="subcellular location">
    <subcellularLocation>
        <location evidence="4">Nucleus</location>
    </subcellularLocation>
</comment>
<accession>A0AAD4F0S6</accession>
<dbReference type="Proteomes" id="UP001197093">
    <property type="component" value="Unassembled WGS sequence"/>
</dbReference>
<evidence type="ECO:0000313" key="9">
    <source>
        <dbReference type="Proteomes" id="UP001197093"/>
    </source>
</evidence>
<evidence type="ECO:0000256" key="5">
    <source>
        <dbReference type="SAM" id="Coils"/>
    </source>
</evidence>
<protein>
    <recommendedName>
        <fullName evidence="7">Homeobox domain-containing protein</fullName>
    </recommendedName>
</protein>
<dbReference type="GO" id="GO:0006355">
    <property type="term" value="P:regulation of DNA-templated transcription"/>
    <property type="evidence" value="ECO:0007669"/>
    <property type="project" value="InterPro"/>
</dbReference>
<dbReference type="InterPro" id="IPR008422">
    <property type="entry name" value="KN_HD"/>
</dbReference>
<dbReference type="InterPro" id="IPR009057">
    <property type="entry name" value="Homeodomain-like_sf"/>
</dbReference>
<dbReference type="AlphaFoldDB" id="A0AAD4F0S6"/>
<keyword evidence="2 4" id="KW-0371">Homeobox</keyword>
<feature type="compositionally biased region" description="Basic and acidic residues" evidence="6">
    <location>
        <begin position="192"/>
        <end position="202"/>
    </location>
</feature>
<reference evidence="8" key="1">
    <citation type="submission" date="2023-02" db="EMBL/GenBank/DDBJ databases">
        <authorList>
            <person name="Palmer J.M."/>
        </authorList>
    </citation>
    <scope>NUCLEOTIDE SEQUENCE</scope>
    <source>
        <strain evidence="8">FW57</strain>
    </source>
</reference>
<dbReference type="InterPro" id="IPR001356">
    <property type="entry name" value="HD"/>
</dbReference>
<evidence type="ECO:0000256" key="6">
    <source>
        <dbReference type="SAM" id="MobiDB-lite"/>
    </source>
</evidence>
<feature type="compositionally biased region" description="Low complexity" evidence="6">
    <location>
        <begin position="1"/>
        <end position="17"/>
    </location>
</feature>
<dbReference type="GO" id="GO:0003677">
    <property type="term" value="F:DNA binding"/>
    <property type="evidence" value="ECO:0007669"/>
    <property type="project" value="UniProtKB-UniRule"/>
</dbReference>
<keyword evidence="3 4" id="KW-0539">Nucleus</keyword>
<sequence length="342" mass="37317">MAVPENTYGYNGYQTGYSQPRQERITLPSISEALRSQSALLPAPAVRSPGYYTGAAPERPAWLGHHLLPAQEARGRVEDWRHQQQCSVPRRPPTPQACPPLPPISPSFDYSPRDLRSAGGYSGHGQYDGRPCSSDGGYSQGSWGQGVYDPRADAHVGYADGSHTPNGHHQNGHRGAASGSPDGGQRGRKRSAAGEERADAEKKRRNFPPAVIAVLKRWVERKIDHLHFTNEEKAEIAREAGMGIKQVDDWFTNYRRRGYPEHRHAFHAAARASAKAAYDSAVAEARRAAQVGSADALSTAEAEVARLAVLKDEADDRLAKAEAALAEHHAKISGRKQRDGED</sequence>
<evidence type="ECO:0000256" key="1">
    <source>
        <dbReference type="ARBA" id="ARBA00023125"/>
    </source>
</evidence>
<dbReference type="Gene3D" id="1.10.10.60">
    <property type="entry name" value="Homeodomain-like"/>
    <property type="match status" value="1"/>
</dbReference>
<dbReference type="SMART" id="SM00389">
    <property type="entry name" value="HOX"/>
    <property type="match status" value="1"/>
</dbReference>
<dbReference type="SUPFAM" id="SSF46689">
    <property type="entry name" value="Homeodomain-like"/>
    <property type="match status" value="1"/>
</dbReference>
<dbReference type="EMBL" id="JAHCVI010000001">
    <property type="protein sequence ID" value="KAG7290961.1"/>
    <property type="molecule type" value="Genomic_DNA"/>
</dbReference>
<evidence type="ECO:0000256" key="2">
    <source>
        <dbReference type="ARBA" id="ARBA00023155"/>
    </source>
</evidence>
<feature type="DNA-binding region" description="Homeobox" evidence="4">
    <location>
        <begin position="200"/>
        <end position="262"/>
    </location>
</feature>
<keyword evidence="9" id="KW-1185">Reference proteome</keyword>
<evidence type="ECO:0000259" key="7">
    <source>
        <dbReference type="PROSITE" id="PS50071"/>
    </source>
</evidence>
<dbReference type="GO" id="GO:0005634">
    <property type="term" value="C:nucleus"/>
    <property type="evidence" value="ECO:0007669"/>
    <property type="project" value="UniProtKB-SubCell"/>
</dbReference>
<dbReference type="PROSITE" id="PS50071">
    <property type="entry name" value="HOMEOBOX_2"/>
    <property type="match status" value="1"/>
</dbReference>
<name>A0AAD4F0S6_9PEZI</name>
<feature type="region of interest" description="Disordered" evidence="6">
    <location>
        <begin position="75"/>
        <end position="204"/>
    </location>
</feature>
<dbReference type="Pfam" id="PF05920">
    <property type="entry name" value="Homeobox_KN"/>
    <property type="match status" value="1"/>
</dbReference>
<organism evidence="8 9">
    <name type="scientific">Staphylotrichum longicolle</name>
    <dbReference type="NCBI Taxonomy" id="669026"/>
    <lineage>
        <taxon>Eukaryota</taxon>
        <taxon>Fungi</taxon>
        <taxon>Dikarya</taxon>
        <taxon>Ascomycota</taxon>
        <taxon>Pezizomycotina</taxon>
        <taxon>Sordariomycetes</taxon>
        <taxon>Sordariomycetidae</taxon>
        <taxon>Sordariales</taxon>
        <taxon>Chaetomiaceae</taxon>
        <taxon>Staphylotrichum</taxon>
    </lineage>
</organism>
<evidence type="ECO:0000256" key="4">
    <source>
        <dbReference type="PROSITE-ProRule" id="PRU00108"/>
    </source>
</evidence>